<evidence type="ECO:0000313" key="3">
    <source>
        <dbReference type="Proteomes" id="UP001283361"/>
    </source>
</evidence>
<comment type="caution">
    <text evidence="2">The sequence shown here is derived from an EMBL/GenBank/DDBJ whole genome shotgun (WGS) entry which is preliminary data.</text>
</comment>
<keyword evidence="3" id="KW-1185">Reference proteome</keyword>
<proteinExistence type="predicted"/>
<evidence type="ECO:0000256" key="1">
    <source>
        <dbReference type="SAM" id="MobiDB-lite"/>
    </source>
</evidence>
<name>A0AAE0YMJ6_9GAST</name>
<dbReference type="Proteomes" id="UP001283361">
    <property type="component" value="Unassembled WGS sequence"/>
</dbReference>
<dbReference type="AlphaFoldDB" id="A0AAE0YMJ6"/>
<feature type="region of interest" description="Disordered" evidence="1">
    <location>
        <begin position="42"/>
        <end position="62"/>
    </location>
</feature>
<reference evidence="2" key="1">
    <citation type="journal article" date="2023" name="G3 (Bethesda)">
        <title>A reference genome for the long-term kleptoplast-retaining sea slug Elysia crispata morphotype clarki.</title>
        <authorList>
            <person name="Eastman K.E."/>
            <person name="Pendleton A.L."/>
            <person name="Shaikh M.A."/>
            <person name="Suttiyut T."/>
            <person name="Ogas R."/>
            <person name="Tomko P."/>
            <person name="Gavelis G."/>
            <person name="Widhalm J.R."/>
            <person name="Wisecaver J.H."/>
        </authorList>
    </citation>
    <scope>NUCLEOTIDE SEQUENCE</scope>
    <source>
        <strain evidence="2">ECLA1</strain>
    </source>
</reference>
<sequence>MFDAAVIAKNTFFFNTSQIAIAVAHRNHLNYRDLKKFPIERQDENFSPSEDEGREEWEHSSRREANLRVNALRFRVLTRTLTLQVAADCPSRQGNPFPNVSFCCAFSSAWSDDLIKRSRSYLVGWLFVAAVVKSITIV</sequence>
<protein>
    <submittedName>
        <fullName evidence="2">Uncharacterized protein</fullName>
    </submittedName>
</protein>
<dbReference type="EMBL" id="JAWDGP010005816">
    <property type="protein sequence ID" value="KAK3751497.1"/>
    <property type="molecule type" value="Genomic_DNA"/>
</dbReference>
<gene>
    <name evidence="2" type="ORF">RRG08_030522</name>
</gene>
<accession>A0AAE0YMJ6</accession>
<organism evidence="2 3">
    <name type="scientific">Elysia crispata</name>
    <name type="common">lettuce slug</name>
    <dbReference type="NCBI Taxonomy" id="231223"/>
    <lineage>
        <taxon>Eukaryota</taxon>
        <taxon>Metazoa</taxon>
        <taxon>Spiralia</taxon>
        <taxon>Lophotrochozoa</taxon>
        <taxon>Mollusca</taxon>
        <taxon>Gastropoda</taxon>
        <taxon>Heterobranchia</taxon>
        <taxon>Euthyneura</taxon>
        <taxon>Panpulmonata</taxon>
        <taxon>Sacoglossa</taxon>
        <taxon>Placobranchoidea</taxon>
        <taxon>Plakobranchidae</taxon>
        <taxon>Elysia</taxon>
    </lineage>
</organism>
<evidence type="ECO:0000313" key="2">
    <source>
        <dbReference type="EMBL" id="KAK3751497.1"/>
    </source>
</evidence>